<sequence length="273" mass="30177">NIPVAVVQAATPAPKLYYAWSDHLGTPRQLSNPADNKIVWEWAISEPFGHSTANADPDGDGQQLVYNLRFPGQYFDAETGRYYNYFRDYDPRIGRYIQSDPIGLAGGINTYGYVGGSPVLLTDSRGLLPSSCTASPQAAAACAEASGGGVVVLIPTQPHQSTGETEWTPRPGATHPEKDEVEEARNCPRFNSDCAQLSYSIDVLLRDLKFRRWDLQNYARQSGRFDPGHVERYNIIRSELSFLVSAAKARGCPYNKDADREITLGPKSPTNRY</sequence>
<feature type="non-terminal residue" evidence="1">
    <location>
        <position position="1"/>
    </location>
</feature>
<dbReference type="RefSeq" id="WP_136773254.1">
    <property type="nucleotide sequence ID" value="NZ_SUMF01000008.1"/>
</dbReference>
<dbReference type="EMBL" id="SUMF01000008">
    <property type="protein sequence ID" value="TJZ73892.1"/>
    <property type="molecule type" value="Genomic_DNA"/>
</dbReference>
<dbReference type="PANTHER" id="PTHR32305">
    <property type="match status" value="1"/>
</dbReference>
<dbReference type="NCBIfam" id="TIGR03696">
    <property type="entry name" value="Rhs_assc_core"/>
    <property type="match status" value="1"/>
</dbReference>
<name>A0A4U0Q1L5_9NEIS</name>
<accession>A0A4U0Q1L5</accession>
<comment type="caution">
    <text evidence="1">The sequence shown here is derived from an EMBL/GenBank/DDBJ whole genome shotgun (WGS) entry which is preliminary data.</text>
</comment>
<proteinExistence type="predicted"/>
<keyword evidence="2" id="KW-1185">Reference proteome</keyword>
<evidence type="ECO:0000313" key="2">
    <source>
        <dbReference type="Proteomes" id="UP000310016"/>
    </source>
</evidence>
<dbReference type="InterPro" id="IPR050708">
    <property type="entry name" value="T6SS_VgrG/RHS"/>
</dbReference>
<gene>
    <name evidence="1" type="ORF">FAZ21_09760</name>
</gene>
<dbReference type="AlphaFoldDB" id="A0A4U0Q1L5"/>
<dbReference type="PANTHER" id="PTHR32305:SF15">
    <property type="entry name" value="PROTEIN RHSA-RELATED"/>
    <property type="match status" value="1"/>
</dbReference>
<dbReference type="InterPro" id="IPR022385">
    <property type="entry name" value="Rhs_assc_core"/>
</dbReference>
<dbReference type="Proteomes" id="UP000310016">
    <property type="component" value="Unassembled WGS sequence"/>
</dbReference>
<organism evidence="1 2">
    <name type="scientific">Chitiniphilus eburneus</name>
    <dbReference type="NCBI Taxonomy" id="2571148"/>
    <lineage>
        <taxon>Bacteria</taxon>
        <taxon>Pseudomonadati</taxon>
        <taxon>Pseudomonadota</taxon>
        <taxon>Betaproteobacteria</taxon>
        <taxon>Neisseriales</taxon>
        <taxon>Chitinibacteraceae</taxon>
        <taxon>Chitiniphilus</taxon>
    </lineage>
</organism>
<evidence type="ECO:0000313" key="1">
    <source>
        <dbReference type="EMBL" id="TJZ73892.1"/>
    </source>
</evidence>
<protein>
    <submittedName>
        <fullName evidence="1">RHS repeat-associated core domain-containing protein</fullName>
    </submittedName>
</protein>
<dbReference type="OrthoDB" id="8590024at2"/>
<reference evidence="1 2" key="1">
    <citation type="submission" date="2019-04" db="EMBL/GenBank/DDBJ databases">
        <title>Chitiniphilus eburnea sp. nov., a novel chitinolytic bacterium isolated from aquaculture sludge.</title>
        <authorList>
            <person name="Sheng M."/>
        </authorList>
    </citation>
    <scope>NUCLEOTIDE SEQUENCE [LARGE SCALE GENOMIC DNA]</scope>
    <source>
        <strain evidence="1 2">HX-2-15</strain>
    </source>
</reference>
<dbReference type="Gene3D" id="2.180.10.10">
    <property type="entry name" value="RHS repeat-associated core"/>
    <property type="match status" value="1"/>
</dbReference>